<reference evidence="5 6" key="1">
    <citation type="journal article" date="2015" name="G3 (Bethesda)">
        <title>Insights into Ongoing Evolution of the Hexachlorocyclohexane Catabolic Pathway from Comparative Genomics of Ten Sphingomonadaceae Strains.</title>
        <authorList>
            <person name="Pearce S.L."/>
            <person name="Oakeshott J.G."/>
            <person name="Pandey G."/>
        </authorList>
    </citation>
    <scope>NUCLEOTIDE SEQUENCE [LARGE SCALE GENOMIC DNA]</scope>
    <source>
        <strain evidence="5 6">LL01</strain>
    </source>
</reference>
<accession>A0A0J7XKS7</accession>
<dbReference type="GO" id="GO:0003700">
    <property type="term" value="F:DNA-binding transcription factor activity"/>
    <property type="evidence" value="ECO:0007669"/>
    <property type="project" value="InterPro"/>
</dbReference>
<evidence type="ECO:0000313" key="5">
    <source>
        <dbReference type="EMBL" id="KMS52274.1"/>
    </source>
</evidence>
<keyword evidence="1" id="KW-0805">Transcription regulation</keyword>
<dbReference type="Proteomes" id="UP000052232">
    <property type="component" value="Unassembled WGS sequence"/>
</dbReference>
<dbReference type="PROSITE" id="PS00041">
    <property type="entry name" value="HTH_ARAC_FAMILY_1"/>
    <property type="match status" value="1"/>
</dbReference>
<keyword evidence="6" id="KW-1185">Reference proteome</keyword>
<protein>
    <recommendedName>
        <fullName evidence="4">HTH araC/xylS-type domain-containing protein</fullName>
    </recommendedName>
</protein>
<keyword evidence="3" id="KW-0804">Transcription</keyword>
<dbReference type="PANTHER" id="PTHR46796">
    <property type="entry name" value="HTH-TYPE TRANSCRIPTIONAL ACTIVATOR RHAS-RELATED"/>
    <property type="match status" value="1"/>
</dbReference>
<evidence type="ECO:0000259" key="4">
    <source>
        <dbReference type="PROSITE" id="PS01124"/>
    </source>
</evidence>
<evidence type="ECO:0000313" key="6">
    <source>
        <dbReference type="Proteomes" id="UP000052232"/>
    </source>
</evidence>
<dbReference type="Pfam" id="PF12833">
    <property type="entry name" value="HTH_18"/>
    <property type="match status" value="1"/>
</dbReference>
<evidence type="ECO:0000256" key="3">
    <source>
        <dbReference type="ARBA" id="ARBA00023163"/>
    </source>
</evidence>
<evidence type="ECO:0000256" key="1">
    <source>
        <dbReference type="ARBA" id="ARBA00023015"/>
    </source>
</evidence>
<dbReference type="GO" id="GO:0043565">
    <property type="term" value="F:sequence-specific DNA binding"/>
    <property type="evidence" value="ECO:0007669"/>
    <property type="project" value="InterPro"/>
</dbReference>
<comment type="caution">
    <text evidence="5">The sequence shown here is derived from an EMBL/GenBank/DDBJ whole genome shotgun (WGS) entry which is preliminary data.</text>
</comment>
<name>A0A0J7XKS7_9SPHN</name>
<dbReference type="InterPro" id="IPR018060">
    <property type="entry name" value="HTH_AraC"/>
</dbReference>
<gene>
    <name evidence="5" type="ORF">V473_20705</name>
</gene>
<dbReference type="InterPro" id="IPR050204">
    <property type="entry name" value="AraC_XylS_family_regulators"/>
</dbReference>
<feature type="domain" description="HTH araC/xylS-type" evidence="4">
    <location>
        <begin position="136"/>
        <end position="236"/>
    </location>
</feature>
<dbReference type="AlphaFoldDB" id="A0A0J7XKS7"/>
<sequence length="240" mass="25634">MPSYGDLWTGHVRLGDGWAWFEGRCGDTRPHRHLAAQMIVGLSEPIHVETIAGLLTGPAVLVRAGALHAVRPTATHARVIYARSFSPLGIAWSRLGDGKDAASPPAALSEQLRSSDDLAGTLYELAAACPTPPIDARLCEALRRLKDARVDIADLGEIARAVGLSEPRLRALAAEQLGAPLSHWRLWFMLEQGLRSLGAGAPLVAAAADAGFSDQAHLSRTMRRFMGVTPRTVALAMASR</sequence>
<dbReference type="RefSeq" id="WP_066608829.1">
    <property type="nucleotide sequence ID" value="NZ_KQ130437.1"/>
</dbReference>
<dbReference type="PROSITE" id="PS01124">
    <property type="entry name" value="HTH_ARAC_FAMILY_2"/>
    <property type="match status" value="1"/>
</dbReference>
<dbReference type="EMBL" id="JACT01000006">
    <property type="protein sequence ID" value="KMS52274.1"/>
    <property type="molecule type" value="Genomic_DNA"/>
</dbReference>
<dbReference type="SMART" id="SM00342">
    <property type="entry name" value="HTH_ARAC"/>
    <property type="match status" value="1"/>
</dbReference>
<dbReference type="PATRIC" id="fig|1420583.3.peg.3949"/>
<dbReference type="STRING" id="1420583.V473_20705"/>
<keyword evidence="2" id="KW-0238">DNA-binding</keyword>
<dbReference type="InterPro" id="IPR018062">
    <property type="entry name" value="HTH_AraC-typ_CS"/>
</dbReference>
<organism evidence="5 6">
    <name type="scientific">Sphingobium cupriresistens LL01</name>
    <dbReference type="NCBI Taxonomy" id="1420583"/>
    <lineage>
        <taxon>Bacteria</taxon>
        <taxon>Pseudomonadati</taxon>
        <taxon>Pseudomonadota</taxon>
        <taxon>Alphaproteobacteria</taxon>
        <taxon>Sphingomonadales</taxon>
        <taxon>Sphingomonadaceae</taxon>
        <taxon>Sphingobium</taxon>
    </lineage>
</organism>
<evidence type="ECO:0000256" key="2">
    <source>
        <dbReference type="ARBA" id="ARBA00023125"/>
    </source>
</evidence>
<dbReference type="Gene3D" id="1.10.10.60">
    <property type="entry name" value="Homeodomain-like"/>
    <property type="match status" value="1"/>
</dbReference>
<proteinExistence type="predicted"/>